<dbReference type="InterPro" id="IPR001345">
    <property type="entry name" value="PG/BPGM_mutase_AS"/>
</dbReference>
<dbReference type="GO" id="GO:0016791">
    <property type="term" value="F:phosphatase activity"/>
    <property type="evidence" value="ECO:0007669"/>
    <property type="project" value="TreeGrafter"/>
</dbReference>
<dbReference type="PROSITE" id="PS00175">
    <property type="entry name" value="PG_MUTASE"/>
    <property type="match status" value="1"/>
</dbReference>
<dbReference type="InterPro" id="IPR029033">
    <property type="entry name" value="His_PPase_superfam"/>
</dbReference>
<dbReference type="AlphaFoldDB" id="A0A7W9MU75"/>
<dbReference type="GO" id="GO:0005737">
    <property type="term" value="C:cytoplasm"/>
    <property type="evidence" value="ECO:0007669"/>
    <property type="project" value="TreeGrafter"/>
</dbReference>
<dbReference type="PANTHER" id="PTHR48100:SF62">
    <property type="entry name" value="GLUCOSYL-3-PHOSPHOGLYCERATE PHOSPHATASE"/>
    <property type="match status" value="1"/>
</dbReference>
<dbReference type="EMBL" id="JACHMY010000001">
    <property type="protein sequence ID" value="MBB5836536.1"/>
    <property type="molecule type" value="Genomic_DNA"/>
</dbReference>
<evidence type="ECO:0000313" key="2">
    <source>
        <dbReference type="EMBL" id="MBB5836536.1"/>
    </source>
</evidence>
<dbReference type="Pfam" id="PF00300">
    <property type="entry name" value="His_Phos_1"/>
    <property type="match status" value="1"/>
</dbReference>
<keyword evidence="2" id="KW-0413">Isomerase</keyword>
<proteinExistence type="predicted"/>
<dbReference type="GO" id="GO:0004619">
    <property type="term" value="F:phosphoglycerate mutase activity"/>
    <property type="evidence" value="ECO:0007669"/>
    <property type="project" value="UniProtKB-EC"/>
</dbReference>
<accession>A0A7W9MU75</accession>
<dbReference type="RefSeq" id="WP_184796038.1">
    <property type="nucleotide sequence ID" value="NZ_JACHMY010000001.1"/>
</dbReference>
<feature type="binding site" evidence="1">
    <location>
        <begin position="9"/>
        <end position="16"/>
    </location>
    <ligand>
        <name>substrate</name>
    </ligand>
</feature>
<dbReference type="CDD" id="cd07067">
    <property type="entry name" value="HP_PGM_like"/>
    <property type="match status" value="1"/>
</dbReference>
<keyword evidence="3" id="KW-1185">Reference proteome</keyword>
<dbReference type="InterPro" id="IPR013078">
    <property type="entry name" value="His_Pase_superF_clade-1"/>
</dbReference>
<dbReference type="Gene3D" id="3.40.50.1240">
    <property type="entry name" value="Phosphoglycerate mutase-like"/>
    <property type="match status" value="1"/>
</dbReference>
<evidence type="ECO:0000256" key="1">
    <source>
        <dbReference type="PIRSR" id="PIRSR613078-2"/>
    </source>
</evidence>
<dbReference type="SUPFAM" id="SSF53254">
    <property type="entry name" value="Phosphoglycerate mutase-like"/>
    <property type="match status" value="1"/>
</dbReference>
<reference evidence="2 3" key="1">
    <citation type="submission" date="2020-08" db="EMBL/GenBank/DDBJ databases">
        <title>Sequencing the genomes of 1000 actinobacteria strains.</title>
        <authorList>
            <person name="Klenk H.-P."/>
        </authorList>
    </citation>
    <scope>NUCLEOTIDE SEQUENCE [LARGE SCALE GENOMIC DNA]</scope>
    <source>
        <strain evidence="2 3">DSM 28967</strain>
    </source>
</reference>
<dbReference type="Proteomes" id="UP000549971">
    <property type="component" value="Unassembled WGS sequence"/>
</dbReference>
<feature type="binding site" evidence="1">
    <location>
        <position position="59"/>
    </location>
    <ligand>
        <name>substrate</name>
    </ligand>
</feature>
<dbReference type="EC" id="5.4.2.12" evidence="2"/>
<dbReference type="SMART" id="SM00855">
    <property type="entry name" value="PGAM"/>
    <property type="match status" value="1"/>
</dbReference>
<comment type="caution">
    <text evidence="2">The sequence shown here is derived from an EMBL/GenBank/DDBJ whole genome shotgun (WGS) entry which is preliminary data.</text>
</comment>
<gene>
    <name evidence="2" type="ORF">HDA39_003270</name>
</gene>
<dbReference type="InterPro" id="IPR050275">
    <property type="entry name" value="PGM_Phosphatase"/>
</dbReference>
<dbReference type="PANTHER" id="PTHR48100">
    <property type="entry name" value="BROAD-SPECIFICITY PHOSPHATASE YOR283W-RELATED"/>
    <property type="match status" value="1"/>
</dbReference>
<protein>
    <submittedName>
        <fullName evidence="2">Putative phosphoglycerate mutase</fullName>
        <ecNumber evidence="2">5.4.2.12</ecNumber>
    </submittedName>
</protein>
<evidence type="ECO:0000313" key="3">
    <source>
        <dbReference type="Proteomes" id="UP000549971"/>
    </source>
</evidence>
<name>A0A7W9MU75_9ACTN</name>
<sequence>MTVELVLLRHGESLWNAEDRYQGQQGTGLSPLGHEQAKFAADYLSSTPFDAIVASDLQRVTETLRPYLDATSPPPGTGTTSTGRVPLVRIDPRWREIDVGTWGGRTFTEVLAEEPEVVAAFARGEDVARGGGETFAQLRTRVWEAVQEIAASGARRVLVGTHGGPIRVAAASALRLPAGDQVLLDPPGNCSLTILRVDERLTASSLAAYNTPTSVLTTSSEEQPA</sequence>
<organism evidence="2 3">
    <name type="scientific">Kribbella italica</name>
    <dbReference type="NCBI Taxonomy" id="1540520"/>
    <lineage>
        <taxon>Bacteria</taxon>
        <taxon>Bacillati</taxon>
        <taxon>Actinomycetota</taxon>
        <taxon>Actinomycetes</taxon>
        <taxon>Propionibacteriales</taxon>
        <taxon>Kribbellaceae</taxon>
        <taxon>Kribbella</taxon>
    </lineage>
</organism>